<dbReference type="PROSITE" id="PS51682">
    <property type="entry name" value="SAM_OMT_I"/>
    <property type="match status" value="1"/>
</dbReference>
<dbReference type="SUPFAM" id="SSF53335">
    <property type="entry name" value="S-adenosyl-L-methionine-dependent methyltransferases"/>
    <property type="match status" value="1"/>
</dbReference>
<dbReference type="GO" id="GO:0032259">
    <property type="term" value="P:methylation"/>
    <property type="evidence" value="ECO:0007669"/>
    <property type="project" value="UniProtKB-KW"/>
</dbReference>
<dbReference type="InterPro" id="IPR002935">
    <property type="entry name" value="SAM_O-MeTrfase"/>
</dbReference>
<organism evidence="4 5">
    <name type="scientific">Winogradskyella flava</name>
    <dbReference type="NCBI Taxonomy" id="1884876"/>
    <lineage>
        <taxon>Bacteria</taxon>
        <taxon>Pseudomonadati</taxon>
        <taxon>Bacteroidota</taxon>
        <taxon>Flavobacteriia</taxon>
        <taxon>Flavobacteriales</taxon>
        <taxon>Flavobacteriaceae</taxon>
        <taxon>Winogradskyella</taxon>
    </lineage>
</organism>
<dbReference type="EMBL" id="JACLCP010000002">
    <property type="protein sequence ID" value="MBC2845186.1"/>
    <property type="molecule type" value="Genomic_DNA"/>
</dbReference>
<accession>A0A842ITT4</accession>
<keyword evidence="1 4" id="KW-0489">Methyltransferase</keyword>
<comment type="caution">
    <text evidence="4">The sequence shown here is derived from an EMBL/GenBank/DDBJ whole genome shotgun (WGS) entry which is preliminary data.</text>
</comment>
<dbReference type="CDD" id="cd02440">
    <property type="entry name" value="AdoMet_MTases"/>
    <property type="match status" value="1"/>
</dbReference>
<dbReference type="Proteomes" id="UP000533900">
    <property type="component" value="Unassembled WGS sequence"/>
</dbReference>
<dbReference type="AlphaFoldDB" id="A0A842ITT4"/>
<dbReference type="InterPro" id="IPR050362">
    <property type="entry name" value="Cation-dep_OMT"/>
</dbReference>
<keyword evidence="2 4" id="KW-0808">Transferase</keyword>
<dbReference type="Pfam" id="PF01596">
    <property type="entry name" value="Methyltransf_3"/>
    <property type="match status" value="1"/>
</dbReference>
<evidence type="ECO:0000256" key="3">
    <source>
        <dbReference type="ARBA" id="ARBA00022691"/>
    </source>
</evidence>
<evidence type="ECO:0000256" key="1">
    <source>
        <dbReference type="ARBA" id="ARBA00022603"/>
    </source>
</evidence>
<keyword evidence="5" id="KW-1185">Reference proteome</keyword>
<dbReference type="GO" id="GO:0008171">
    <property type="term" value="F:O-methyltransferase activity"/>
    <property type="evidence" value="ECO:0007669"/>
    <property type="project" value="InterPro"/>
</dbReference>
<dbReference type="GO" id="GO:0008757">
    <property type="term" value="F:S-adenosylmethionine-dependent methyltransferase activity"/>
    <property type="evidence" value="ECO:0007669"/>
    <property type="project" value="TreeGrafter"/>
</dbReference>
<evidence type="ECO:0000256" key="2">
    <source>
        <dbReference type="ARBA" id="ARBA00022679"/>
    </source>
</evidence>
<dbReference type="PANTHER" id="PTHR10509">
    <property type="entry name" value="O-METHYLTRANSFERASE-RELATED"/>
    <property type="match status" value="1"/>
</dbReference>
<dbReference type="InterPro" id="IPR029063">
    <property type="entry name" value="SAM-dependent_MTases_sf"/>
</dbReference>
<protein>
    <submittedName>
        <fullName evidence="4">O-methyltransferase</fullName>
    </submittedName>
</protein>
<sequence length="220" mass="24396">MKETIFEKVDHYLSEIFSLEDDILKDTESSIVENGMPEHSVSSNQGQFLYLLAKMCNAKNIIEIGTLGGYSSIWLGRAINGQGKVISIEIDKDFAEVAKRNIEKAGLTNTVEVKTGRALDVLNQIDLKGKSVDLFFMDADKPNYVAYFDWALKNARKGSLIIADNVIREGKVLDQNSTDEKVVGVRAYNQMLAKNNKVVSSVLQQVGIKDYDGIAISLVK</sequence>
<keyword evidence="3" id="KW-0949">S-adenosyl-L-methionine</keyword>
<name>A0A842ITT4_9FLAO</name>
<reference evidence="4" key="1">
    <citation type="submission" date="2020-08" db="EMBL/GenBank/DDBJ databases">
        <title>Winogradskyella ouciana sp. nov., isolated from the hadal seawater of the Mariana Trench.</title>
        <authorList>
            <person name="He X."/>
        </authorList>
    </citation>
    <scope>NUCLEOTIDE SEQUENCE [LARGE SCALE GENOMIC DNA]</scope>
    <source>
        <strain evidence="4">KCTC 52348</strain>
    </source>
</reference>
<evidence type="ECO:0000313" key="5">
    <source>
        <dbReference type="Proteomes" id="UP000533900"/>
    </source>
</evidence>
<dbReference type="Gene3D" id="3.40.50.150">
    <property type="entry name" value="Vaccinia Virus protein VP39"/>
    <property type="match status" value="1"/>
</dbReference>
<evidence type="ECO:0000313" key="4">
    <source>
        <dbReference type="EMBL" id="MBC2845186.1"/>
    </source>
</evidence>
<dbReference type="RefSeq" id="WP_185788896.1">
    <property type="nucleotide sequence ID" value="NZ_JACLCP010000002.1"/>
</dbReference>
<gene>
    <name evidence="4" type="ORF">H7F21_08785</name>
</gene>
<dbReference type="PANTHER" id="PTHR10509:SF14">
    <property type="entry name" value="CAFFEOYL-COA O-METHYLTRANSFERASE 3-RELATED"/>
    <property type="match status" value="1"/>
</dbReference>
<proteinExistence type="predicted"/>